<protein>
    <submittedName>
        <fullName evidence="1">Uncharacterized protein</fullName>
    </submittedName>
</protein>
<reference evidence="1 2" key="1">
    <citation type="journal article" date="2019" name="Int. J. Syst. Evol. Microbiol.">
        <title>The Global Catalogue of Microorganisms (GCM) 10K type strain sequencing project: providing services to taxonomists for standard genome sequencing and annotation.</title>
        <authorList>
            <consortium name="The Broad Institute Genomics Platform"/>
            <consortium name="The Broad Institute Genome Sequencing Center for Infectious Disease"/>
            <person name="Wu L."/>
            <person name="Ma J."/>
        </authorList>
    </citation>
    <scope>NUCLEOTIDE SEQUENCE [LARGE SCALE GENOMIC DNA]</scope>
    <source>
        <strain evidence="1 2">JCM 3272</strain>
    </source>
</reference>
<evidence type="ECO:0000313" key="1">
    <source>
        <dbReference type="EMBL" id="GAA2336935.1"/>
    </source>
</evidence>
<sequence length="64" mass="7014">MEAMDKPGANEVQDELLELATVRLQALMTEPDSATSSTLDSVMQRLFNPKERDLLTVSAFSSAL</sequence>
<name>A0ABN3FSY1_9ACTN</name>
<evidence type="ECO:0000313" key="2">
    <source>
        <dbReference type="Proteomes" id="UP001501444"/>
    </source>
</evidence>
<comment type="caution">
    <text evidence="1">The sequence shown here is derived from an EMBL/GenBank/DDBJ whole genome shotgun (WGS) entry which is preliminary data.</text>
</comment>
<dbReference type="EMBL" id="BAAARV010000016">
    <property type="protein sequence ID" value="GAA2336935.1"/>
    <property type="molecule type" value="Genomic_DNA"/>
</dbReference>
<keyword evidence="2" id="KW-1185">Reference proteome</keyword>
<accession>A0ABN3FSY1</accession>
<gene>
    <name evidence="1" type="ORF">GCM10010170_017590</name>
</gene>
<organism evidence="1 2">
    <name type="scientific">Dactylosporangium salmoneum</name>
    <dbReference type="NCBI Taxonomy" id="53361"/>
    <lineage>
        <taxon>Bacteria</taxon>
        <taxon>Bacillati</taxon>
        <taxon>Actinomycetota</taxon>
        <taxon>Actinomycetes</taxon>
        <taxon>Micromonosporales</taxon>
        <taxon>Micromonosporaceae</taxon>
        <taxon>Dactylosporangium</taxon>
    </lineage>
</organism>
<proteinExistence type="predicted"/>
<dbReference type="Proteomes" id="UP001501444">
    <property type="component" value="Unassembled WGS sequence"/>
</dbReference>